<evidence type="ECO:0000313" key="2">
    <source>
        <dbReference type="EMBL" id="CAF4377462.1"/>
    </source>
</evidence>
<evidence type="ECO:0000313" key="3">
    <source>
        <dbReference type="Proteomes" id="UP000663834"/>
    </source>
</evidence>
<sequence length="97" mass="10851">VKSFIGLEQLTATPTEQATTVINVEPLKYDYIHQVNCRIYSELERTPTAKSNILCLPILFNKILQETIAIVEGNGTILRPIEVDLTQKIVGLINTIL</sequence>
<dbReference type="Proteomes" id="UP000681720">
    <property type="component" value="Unassembled WGS sequence"/>
</dbReference>
<reference evidence="1" key="1">
    <citation type="submission" date="2021-02" db="EMBL/GenBank/DDBJ databases">
        <authorList>
            <person name="Nowell W R."/>
        </authorList>
    </citation>
    <scope>NUCLEOTIDE SEQUENCE</scope>
</reference>
<name>A0A816BTS8_9BILA</name>
<feature type="non-terminal residue" evidence="1">
    <location>
        <position position="97"/>
    </location>
</feature>
<accession>A0A816BTS8</accession>
<evidence type="ECO:0000313" key="1">
    <source>
        <dbReference type="EMBL" id="CAF1611858.1"/>
    </source>
</evidence>
<proteinExistence type="predicted"/>
<feature type="non-terminal residue" evidence="1">
    <location>
        <position position="1"/>
    </location>
</feature>
<comment type="caution">
    <text evidence="1">The sequence shown here is derived from an EMBL/GenBank/DDBJ whole genome shotgun (WGS) entry which is preliminary data.</text>
</comment>
<dbReference type="AlphaFoldDB" id="A0A816BTS8"/>
<dbReference type="Proteomes" id="UP000663834">
    <property type="component" value="Unassembled WGS sequence"/>
</dbReference>
<dbReference type="EMBL" id="CAJNOW010012599">
    <property type="protein sequence ID" value="CAF1611858.1"/>
    <property type="molecule type" value="Genomic_DNA"/>
</dbReference>
<organism evidence="1 3">
    <name type="scientific">Rotaria magnacalcarata</name>
    <dbReference type="NCBI Taxonomy" id="392030"/>
    <lineage>
        <taxon>Eukaryota</taxon>
        <taxon>Metazoa</taxon>
        <taxon>Spiralia</taxon>
        <taxon>Gnathifera</taxon>
        <taxon>Rotifera</taxon>
        <taxon>Eurotatoria</taxon>
        <taxon>Bdelloidea</taxon>
        <taxon>Philodinida</taxon>
        <taxon>Philodinidae</taxon>
        <taxon>Rotaria</taxon>
    </lineage>
</organism>
<dbReference type="EMBL" id="CAJOBJ010051792">
    <property type="protein sequence ID" value="CAF4377462.1"/>
    <property type="molecule type" value="Genomic_DNA"/>
</dbReference>
<protein>
    <submittedName>
        <fullName evidence="1">Uncharacterized protein</fullName>
    </submittedName>
</protein>
<gene>
    <name evidence="2" type="ORF">GIL414_LOCUS29128</name>
    <name evidence="1" type="ORF">KQP761_LOCUS23460</name>
</gene>